<organism evidence="9">
    <name type="scientific">Chromera velia CCMP2878</name>
    <dbReference type="NCBI Taxonomy" id="1169474"/>
    <lineage>
        <taxon>Eukaryota</taxon>
        <taxon>Sar</taxon>
        <taxon>Alveolata</taxon>
        <taxon>Colpodellida</taxon>
        <taxon>Chromeraceae</taxon>
        <taxon>Chromera</taxon>
    </lineage>
</organism>
<dbReference type="GO" id="GO:0002938">
    <property type="term" value="P:tRNA guanine ribose methylation"/>
    <property type="evidence" value="ECO:0007669"/>
    <property type="project" value="TreeGrafter"/>
</dbReference>
<proteinExistence type="predicted"/>
<dbReference type="AlphaFoldDB" id="A0A0G4F2I2"/>
<evidence type="ECO:0000256" key="2">
    <source>
        <dbReference type="ARBA" id="ARBA00022603"/>
    </source>
</evidence>
<dbReference type="GO" id="GO:0000049">
    <property type="term" value="F:tRNA binding"/>
    <property type="evidence" value="ECO:0007669"/>
    <property type="project" value="UniProtKB-KW"/>
</dbReference>
<evidence type="ECO:0000256" key="3">
    <source>
        <dbReference type="ARBA" id="ARBA00022679"/>
    </source>
</evidence>
<dbReference type="InterPro" id="IPR029026">
    <property type="entry name" value="tRNA_m1G_MTases_N"/>
</dbReference>
<dbReference type="InterPro" id="IPR001537">
    <property type="entry name" value="SpoU_MeTrfase"/>
</dbReference>
<evidence type="ECO:0000256" key="7">
    <source>
        <dbReference type="SAM" id="MobiDB-lite"/>
    </source>
</evidence>
<feature type="compositionally biased region" description="Low complexity" evidence="7">
    <location>
        <begin position="685"/>
        <end position="696"/>
    </location>
</feature>
<dbReference type="PANTHER" id="PTHR43453:SF1">
    <property type="entry name" value="TRNA_RRNA METHYLTRANSFERASE SPOU TYPE DOMAIN-CONTAINING PROTEIN"/>
    <property type="match status" value="1"/>
</dbReference>
<feature type="compositionally biased region" description="Basic and acidic residues" evidence="7">
    <location>
        <begin position="497"/>
        <end position="515"/>
    </location>
</feature>
<dbReference type="InterPro" id="IPR029028">
    <property type="entry name" value="Alpha/beta_knot_MTases"/>
</dbReference>
<feature type="region of interest" description="Disordered" evidence="7">
    <location>
        <begin position="414"/>
        <end position="549"/>
    </location>
</feature>
<dbReference type="EMBL" id="CDMZ01000064">
    <property type="protein sequence ID" value="CEM05754.1"/>
    <property type="molecule type" value="Genomic_DNA"/>
</dbReference>
<evidence type="ECO:0000256" key="6">
    <source>
        <dbReference type="ARBA" id="ARBA00022884"/>
    </source>
</evidence>
<reference evidence="9" key="1">
    <citation type="submission" date="2014-11" db="EMBL/GenBank/DDBJ databases">
        <authorList>
            <person name="Otto D Thomas"/>
            <person name="Naeem Raeece"/>
        </authorList>
    </citation>
    <scope>NUCLEOTIDE SEQUENCE</scope>
</reference>
<feature type="region of interest" description="Disordered" evidence="7">
    <location>
        <begin position="354"/>
        <end position="391"/>
    </location>
</feature>
<gene>
    <name evidence="9" type="ORF">Cvel_14723</name>
</gene>
<dbReference type="Gene3D" id="3.40.50.300">
    <property type="entry name" value="P-loop containing nucleotide triphosphate hydrolases"/>
    <property type="match status" value="1"/>
</dbReference>
<feature type="compositionally biased region" description="Polar residues" evidence="7">
    <location>
        <begin position="465"/>
        <end position="474"/>
    </location>
</feature>
<evidence type="ECO:0000256" key="5">
    <source>
        <dbReference type="ARBA" id="ARBA00022694"/>
    </source>
</evidence>
<dbReference type="InterPro" id="IPR033671">
    <property type="entry name" value="TrmH"/>
</dbReference>
<feature type="region of interest" description="Disordered" evidence="7">
    <location>
        <begin position="620"/>
        <end position="639"/>
    </location>
</feature>
<dbReference type="GO" id="GO:0008173">
    <property type="term" value="F:RNA methyltransferase activity"/>
    <property type="evidence" value="ECO:0007669"/>
    <property type="project" value="InterPro"/>
</dbReference>
<dbReference type="SUPFAM" id="SSF52540">
    <property type="entry name" value="P-loop containing nucleoside triphosphate hydrolases"/>
    <property type="match status" value="1"/>
</dbReference>
<feature type="region of interest" description="Disordered" evidence="7">
    <location>
        <begin position="747"/>
        <end position="777"/>
    </location>
</feature>
<accession>A0A0G4F2I2</accession>
<name>A0A0G4F2I2_9ALVE</name>
<keyword evidence="1" id="KW-0820">tRNA-binding</keyword>
<dbReference type="VEuPathDB" id="CryptoDB:Cvel_14723"/>
<dbReference type="Gene3D" id="3.40.1280.10">
    <property type="match status" value="1"/>
</dbReference>
<keyword evidence="5" id="KW-0819">tRNA processing</keyword>
<dbReference type="PANTHER" id="PTHR43453">
    <property type="entry name" value="RRNA METHYLASE-LIKE"/>
    <property type="match status" value="1"/>
</dbReference>
<feature type="compositionally biased region" description="Basic and acidic residues" evidence="7">
    <location>
        <begin position="526"/>
        <end position="549"/>
    </location>
</feature>
<evidence type="ECO:0000313" key="9">
    <source>
        <dbReference type="EMBL" id="CEM05754.1"/>
    </source>
</evidence>
<feature type="region of interest" description="Disordered" evidence="7">
    <location>
        <begin position="683"/>
        <end position="720"/>
    </location>
</feature>
<keyword evidence="6" id="KW-0694">RNA-binding</keyword>
<feature type="compositionally biased region" description="Basic and acidic residues" evidence="7">
    <location>
        <begin position="354"/>
        <end position="376"/>
    </location>
</feature>
<dbReference type="InterPro" id="IPR027417">
    <property type="entry name" value="P-loop_NTPase"/>
</dbReference>
<feature type="compositionally biased region" description="Basic and acidic residues" evidence="7">
    <location>
        <begin position="622"/>
        <end position="639"/>
    </location>
</feature>
<protein>
    <recommendedName>
        <fullName evidence="8">tRNA/rRNA methyltransferase SpoU type domain-containing protein</fullName>
    </recommendedName>
</protein>
<feature type="region of interest" description="Disordered" evidence="7">
    <location>
        <begin position="585"/>
        <end position="607"/>
    </location>
</feature>
<keyword evidence="3" id="KW-0808">Transferase</keyword>
<keyword evidence="4" id="KW-0949">S-adenosyl-L-methionine</keyword>
<evidence type="ECO:0000256" key="1">
    <source>
        <dbReference type="ARBA" id="ARBA00022555"/>
    </source>
</evidence>
<feature type="compositionally biased region" description="Basic and acidic residues" evidence="7">
    <location>
        <begin position="414"/>
        <end position="445"/>
    </location>
</feature>
<keyword evidence="2" id="KW-0489">Methyltransferase</keyword>
<feature type="domain" description="tRNA/rRNA methyltransferase SpoU type" evidence="8">
    <location>
        <begin position="820"/>
        <end position="973"/>
    </location>
</feature>
<sequence length="993" mass="106890">MKQAKPRKASTFIHDGMLSTLANGRSGVFVSIVPPEAQETLSCCLQHAENVAVSCGGAVSSNEGDTCKAGETSAENWTAGCDRRKMFSLFITPTRPHAFTLNDSAATVPLSTLLLVGANKGTAKKQQEALQSALINPPDAVIGTPGRLAQCIREGLLSLDRCAFVVFANAELLLSKPANLEHLRTILESTKDGQIAVLIDERVEGEVDVEEGKEMAQMGQREEEEGGLKEGGYGLLGGKGGNVAGRPGGRWGPLVEELMGAVAGGMEKDVGRLRSLLIDIAQAPEMFLPLSRDPHSFSSLVAQFVPPQLQSSFVPPDPEGTEGTEAAEDKSFVSFERAEGGSVEVSWVGWERGEQVNGAEEKEKGGERVLSAKEEGGEAEASCSSNQKRKAGLQITLATDSQIIRWLREQKDREDVEEKRKFMQRREREGNDSIEAEKSEEEQSKKRSHSHFPTAELKDIEDPQGPSSSASSFTFALRPQRRNETGEAQASWLGDSATREETKSLYESFIGKDEKETEESIASGQERSRRGSARTERTDPQAEEFRERSPMKERLFDHAVHWDIPNFFPHFLDRLRLLRRPCSDSNRMEDRAASPEPAELISSSGGKSLHRLQRGINSFDEAATKSGREGEGPKEERGVCVETSGSAATATALSVCFIDLRRLTYSHEIERLLQKCDREVPPWLASSPASAPASASLRSKDRADAVGLRGQRDASSVCASSSSRRTITAIGGQSETEMGGLVPRGVVNEENSQRGGGGAVQSESPPRPAVSVSEGGGLLSSEEFSSAAAGAAGALTGHGRTRGEWLWKGGETALKGEPSLVAVLENPSSPVNVGTVMRNVDALGVGALLVVGAPEGVMDLRALLGLSASAVRWVPVGTFENCEDCVRVLREREYVSVATSPHVKGRVNVALEDKKAETIFGVDAIPRLAVWFGNEQKGLSAESISASSFCLQIEMRGHVESLNLAVCSGIVLWRLAAIRYGNVTCAGDRGRLK</sequence>
<evidence type="ECO:0000256" key="4">
    <source>
        <dbReference type="ARBA" id="ARBA00022691"/>
    </source>
</evidence>
<dbReference type="Pfam" id="PF00588">
    <property type="entry name" value="SpoU_methylase"/>
    <property type="match status" value="1"/>
</dbReference>
<dbReference type="SUPFAM" id="SSF75217">
    <property type="entry name" value="alpha/beta knot"/>
    <property type="match status" value="1"/>
</dbReference>
<evidence type="ECO:0000259" key="8">
    <source>
        <dbReference type="Pfam" id="PF00588"/>
    </source>
</evidence>